<dbReference type="AlphaFoldDB" id="A0A9J5Y6V4"/>
<evidence type="ECO:0000256" key="1">
    <source>
        <dbReference type="SAM" id="MobiDB-lite"/>
    </source>
</evidence>
<comment type="caution">
    <text evidence="2">The sequence shown here is derived from an EMBL/GenBank/DDBJ whole genome shotgun (WGS) entry which is preliminary data.</text>
</comment>
<reference evidence="2 3" key="1">
    <citation type="submission" date="2020-09" db="EMBL/GenBank/DDBJ databases">
        <title>De no assembly of potato wild relative species, Solanum commersonii.</title>
        <authorList>
            <person name="Cho K."/>
        </authorList>
    </citation>
    <scope>NUCLEOTIDE SEQUENCE [LARGE SCALE GENOMIC DNA]</scope>
    <source>
        <strain evidence="2">LZ3.2</strain>
        <tissue evidence="2">Leaf</tissue>
    </source>
</reference>
<dbReference type="OrthoDB" id="1306009at2759"/>
<protein>
    <submittedName>
        <fullName evidence="2">Uncharacterized protein</fullName>
    </submittedName>
</protein>
<evidence type="ECO:0000313" key="2">
    <source>
        <dbReference type="EMBL" id="KAG5596113.1"/>
    </source>
</evidence>
<keyword evidence="3" id="KW-1185">Reference proteome</keyword>
<name>A0A9J5Y6V4_SOLCO</name>
<gene>
    <name evidence="2" type="ORF">H5410_037345</name>
</gene>
<dbReference type="Proteomes" id="UP000824120">
    <property type="component" value="Chromosome 7"/>
</dbReference>
<organism evidence="2 3">
    <name type="scientific">Solanum commersonii</name>
    <name type="common">Commerson's wild potato</name>
    <name type="synonym">Commerson's nightshade</name>
    <dbReference type="NCBI Taxonomy" id="4109"/>
    <lineage>
        <taxon>Eukaryota</taxon>
        <taxon>Viridiplantae</taxon>
        <taxon>Streptophyta</taxon>
        <taxon>Embryophyta</taxon>
        <taxon>Tracheophyta</taxon>
        <taxon>Spermatophyta</taxon>
        <taxon>Magnoliopsida</taxon>
        <taxon>eudicotyledons</taxon>
        <taxon>Gunneridae</taxon>
        <taxon>Pentapetalae</taxon>
        <taxon>asterids</taxon>
        <taxon>lamiids</taxon>
        <taxon>Solanales</taxon>
        <taxon>Solanaceae</taxon>
        <taxon>Solanoideae</taxon>
        <taxon>Solaneae</taxon>
        <taxon>Solanum</taxon>
    </lineage>
</organism>
<sequence length="115" mass="12677">MSPTKSYEVPPRIESNEGLTSQEPSAIEASEDDVKVISKDVSLGREWVMKVNVGIDIVEIFSQCLGKTVNVEVQNAHVVANDIGVKLGYWKERSTTFYIIVNQEAQEVGADIHGN</sequence>
<dbReference type="EMBL" id="JACXVP010000007">
    <property type="protein sequence ID" value="KAG5596113.1"/>
    <property type="molecule type" value="Genomic_DNA"/>
</dbReference>
<proteinExistence type="predicted"/>
<evidence type="ECO:0000313" key="3">
    <source>
        <dbReference type="Proteomes" id="UP000824120"/>
    </source>
</evidence>
<feature type="region of interest" description="Disordered" evidence="1">
    <location>
        <begin position="1"/>
        <end position="27"/>
    </location>
</feature>
<accession>A0A9J5Y6V4</accession>